<evidence type="ECO:0000259" key="2">
    <source>
        <dbReference type="SMART" id="SM00235"/>
    </source>
</evidence>
<keyword evidence="1" id="KW-0812">Transmembrane</keyword>
<dbReference type="EMBL" id="CP113797">
    <property type="protein sequence ID" value="WAL58877.1"/>
    <property type="molecule type" value="Genomic_DNA"/>
</dbReference>
<dbReference type="RefSeq" id="WP_268608317.1">
    <property type="nucleotide sequence ID" value="NZ_CP113797.1"/>
</dbReference>
<dbReference type="GO" id="GO:0008270">
    <property type="term" value="F:zinc ion binding"/>
    <property type="evidence" value="ECO:0007669"/>
    <property type="project" value="InterPro"/>
</dbReference>
<dbReference type="CDD" id="cd04279">
    <property type="entry name" value="ZnMc_MMP_like_1"/>
    <property type="match status" value="1"/>
</dbReference>
<dbReference type="AlphaFoldDB" id="A0A9E9C8W4"/>
<protein>
    <recommendedName>
        <fullName evidence="2">Peptidase metallopeptidase domain-containing protein</fullName>
    </recommendedName>
</protein>
<evidence type="ECO:0000313" key="3">
    <source>
        <dbReference type="EMBL" id="WAL58877.1"/>
    </source>
</evidence>
<proteinExistence type="predicted"/>
<name>A0A9E9C8W4_9CYAN</name>
<sequence length="318" mass="36038">MVRSLWLRIGQSSQPVCTLNRLFRALFAAWWRFHRTGLTRWTVAAIGCTLMVVIGQISWGRTQAPDIDRTMIDRAITVEEQLPEPRSHPLPAALAQWHDHYQQGDYFADIQPTPIGYLVWSQFPITVFVEPALATENPADAARSQAWVDAVQQAVQEWHTYLPLQEVVTAETADIVIWRAVPPLQLESGSNRSDLTSLPLPRVRSAETRYHLFVDRPLHGPAKLAQRFTIQITPNQTIEYIKATARHEIGHALGIWGHSPLETDALYFSQVRTSPPISARDINTLKRIYQQPTRIGWELVQVSGDSRDIPTTIAPIHN</sequence>
<organism evidence="3 4">
    <name type="scientific">Thermocoleostomius sinensis A174</name>
    <dbReference type="NCBI Taxonomy" id="2016057"/>
    <lineage>
        <taxon>Bacteria</taxon>
        <taxon>Bacillati</taxon>
        <taxon>Cyanobacteriota</taxon>
        <taxon>Cyanophyceae</taxon>
        <taxon>Oculatellales</taxon>
        <taxon>Oculatellaceae</taxon>
        <taxon>Thermocoleostomius</taxon>
    </lineage>
</organism>
<feature type="domain" description="Peptidase metallopeptidase" evidence="2">
    <location>
        <begin position="116"/>
        <end position="291"/>
    </location>
</feature>
<dbReference type="SUPFAM" id="SSF55486">
    <property type="entry name" value="Metalloproteases ('zincins'), catalytic domain"/>
    <property type="match status" value="1"/>
</dbReference>
<dbReference type="KEGG" id="tsin:OXH18_17080"/>
<dbReference type="Proteomes" id="UP001163152">
    <property type="component" value="Chromosome"/>
</dbReference>
<feature type="transmembrane region" description="Helical" evidence="1">
    <location>
        <begin position="41"/>
        <end position="59"/>
    </location>
</feature>
<evidence type="ECO:0000313" key="4">
    <source>
        <dbReference type="Proteomes" id="UP001163152"/>
    </source>
</evidence>
<dbReference type="SMART" id="SM00235">
    <property type="entry name" value="ZnMc"/>
    <property type="match status" value="1"/>
</dbReference>
<keyword evidence="4" id="KW-1185">Reference proteome</keyword>
<dbReference type="InterPro" id="IPR024079">
    <property type="entry name" value="MetalloPept_cat_dom_sf"/>
</dbReference>
<reference evidence="3" key="1">
    <citation type="submission" date="2022-12" db="EMBL/GenBank/DDBJ databases">
        <title>Polyphasic identification of a Novel Hot-Spring Cyanobacterium Ocullathermofonsia sinensis gen nov. sp. nov. and Genomic Insights on its Adaptations to the Thermal Habitat.</title>
        <authorList>
            <person name="Daroch M."/>
            <person name="Tang J."/>
            <person name="Jiang Y."/>
        </authorList>
    </citation>
    <scope>NUCLEOTIDE SEQUENCE</scope>
    <source>
        <strain evidence="3">PKUAC-SCTA174</strain>
    </source>
</reference>
<dbReference type="InterPro" id="IPR006026">
    <property type="entry name" value="Peptidase_Metallo"/>
</dbReference>
<keyword evidence="1" id="KW-0472">Membrane</keyword>
<accession>A0A9E9C8W4</accession>
<dbReference type="GO" id="GO:0006508">
    <property type="term" value="P:proteolysis"/>
    <property type="evidence" value="ECO:0007669"/>
    <property type="project" value="InterPro"/>
</dbReference>
<evidence type="ECO:0000256" key="1">
    <source>
        <dbReference type="SAM" id="Phobius"/>
    </source>
</evidence>
<keyword evidence="1" id="KW-1133">Transmembrane helix</keyword>
<dbReference type="GO" id="GO:0008237">
    <property type="term" value="F:metallopeptidase activity"/>
    <property type="evidence" value="ECO:0007669"/>
    <property type="project" value="InterPro"/>
</dbReference>
<dbReference type="Gene3D" id="3.40.390.10">
    <property type="entry name" value="Collagenase (Catalytic Domain)"/>
    <property type="match status" value="1"/>
</dbReference>
<gene>
    <name evidence="3" type="ORF">OXH18_17080</name>
</gene>